<comment type="caution">
    <text evidence="2">The sequence shown here is derived from an EMBL/GenBank/DDBJ whole genome shotgun (WGS) entry which is preliminary data.</text>
</comment>
<dbReference type="SUPFAM" id="SSF75304">
    <property type="entry name" value="Amidase signature (AS) enzymes"/>
    <property type="match status" value="1"/>
</dbReference>
<dbReference type="Proteomes" id="UP000242015">
    <property type="component" value="Unassembled WGS sequence"/>
</dbReference>
<name>A0A2R6C7V3_9ARCH</name>
<dbReference type="InterPro" id="IPR000120">
    <property type="entry name" value="Amidase"/>
</dbReference>
<dbReference type="EMBL" id="NEXF01000358">
    <property type="protein sequence ID" value="PSO06961.1"/>
    <property type="molecule type" value="Genomic_DNA"/>
</dbReference>
<dbReference type="GO" id="GO:0003824">
    <property type="term" value="F:catalytic activity"/>
    <property type="evidence" value="ECO:0007669"/>
    <property type="project" value="InterPro"/>
</dbReference>
<organism evidence="2 3">
    <name type="scientific">Candidatus Marsarchaeota G2 archaeon BE_D</name>
    <dbReference type="NCBI Taxonomy" id="1978158"/>
    <lineage>
        <taxon>Archaea</taxon>
        <taxon>Candidatus Marsarchaeota</taxon>
        <taxon>Candidatus Marsarchaeota group 2</taxon>
    </lineage>
</organism>
<feature type="non-terminal residue" evidence="2">
    <location>
        <position position="91"/>
    </location>
</feature>
<dbReference type="Pfam" id="PF01425">
    <property type="entry name" value="Amidase"/>
    <property type="match status" value="1"/>
</dbReference>
<accession>A0A2R6C7V3</accession>
<protein>
    <recommendedName>
        <fullName evidence="1">Amidase domain-containing protein</fullName>
    </recommendedName>
</protein>
<proteinExistence type="predicted"/>
<dbReference type="PANTHER" id="PTHR11895">
    <property type="entry name" value="TRANSAMIDASE"/>
    <property type="match status" value="1"/>
</dbReference>
<evidence type="ECO:0000259" key="1">
    <source>
        <dbReference type="Pfam" id="PF01425"/>
    </source>
</evidence>
<gene>
    <name evidence="2" type="ORF">B9Q04_13385</name>
</gene>
<evidence type="ECO:0000313" key="3">
    <source>
        <dbReference type="Proteomes" id="UP000242015"/>
    </source>
</evidence>
<dbReference type="InterPro" id="IPR023631">
    <property type="entry name" value="Amidase_dom"/>
</dbReference>
<dbReference type="Gene3D" id="3.90.1300.10">
    <property type="entry name" value="Amidase signature (AS) domain"/>
    <property type="match status" value="1"/>
</dbReference>
<dbReference type="PANTHER" id="PTHR11895:SF151">
    <property type="entry name" value="GLUTAMYL-TRNA(GLN) AMIDOTRANSFERASE SUBUNIT A"/>
    <property type="match status" value="1"/>
</dbReference>
<dbReference type="InterPro" id="IPR036928">
    <property type="entry name" value="AS_sf"/>
</dbReference>
<sequence length="91" mass="9875">MFKIGVEESVERAERDTTNSVVTINRSALAEAERVGRGSVEPFPFGVKDIVYTKGIRTTMASKLYADFVPSFDAAVVSALKRAGGVMVFKT</sequence>
<reference evidence="2 3" key="1">
    <citation type="submission" date="2017-04" db="EMBL/GenBank/DDBJ databases">
        <title>Novel microbial lineages endemic to geothermal iron-oxide mats fill important gaps in the evolutionary history of Archaea.</title>
        <authorList>
            <person name="Jay Z.J."/>
            <person name="Beam J.P."/>
            <person name="Dlakic M."/>
            <person name="Rusch D.B."/>
            <person name="Kozubal M.A."/>
            <person name="Inskeep W.P."/>
        </authorList>
    </citation>
    <scope>NUCLEOTIDE SEQUENCE [LARGE SCALE GENOMIC DNA]</scope>
    <source>
        <strain evidence="2">BE_D</strain>
    </source>
</reference>
<dbReference type="AlphaFoldDB" id="A0A2R6C7V3"/>
<evidence type="ECO:0000313" key="2">
    <source>
        <dbReference type="EMBL" id="PSO06961.1"/>
    </source>
</evidence>
<feature type="domain" description="Amidase" evidence="1">
    <location>
        <begin position="6"/>
        <end position="91"/>
    </location>
</feature>